<evidence type="ECO:0000313" key="4">
    <source>
        <dbReference type="Proteomes" id="UP000194127"/>
    </source>
</evidence>
<dbReference type="SUPFAM" id="SSF50630">
    <property type="entry name" value="Acid proteases"/>
    <property type="match status" value="1"/>
</dbReference>
<name>A0A1X6MYA7_9APHY</name>
<dbReference type="AlphaFoldDB" id="A0A1X6MYA7"/>
<evidence type="ECO:0000256" key="1">
    <source>
        <dbReference type="ARBA" id="ARBA00007447"/>
    </source>
</evidence>
<dbReference type="Gene3D" id="2.40.70.10">
    <property type="entry name" value="Acid Proteases"/>
    <property type="match status" value="2"/>
</dbReference>
<dbReference type="InterPro" id="IPR033121">
    <property type="entry name" value="PEPTIDASE_A1"/>
</dbReference>
<organism evidence="3 4">
    <name type="scientific">Postia placenta MAD-698-R-SB12</name>
    <dbReference type="NCBI Taxonomy" id="670580"/>
    <lineage>
        <taxon>Eukaryota</taxon>
        <taxon>Fungi</taxon>
        <taxon>Dikarya</taxon>
        <taxon>Basidiomycota</taxon>
        <taxon>Agaricomycotina</taxon>
        <taxon>Agaricomycetes</taxon>
        <taxon>Polyporales</taxon>
        <taxon>Adustoporiaceae</taxon>
        <taxon>Rhodonia</taxon>
    </lineage>
</organism>
<dbReference type="PRINTS" id="PR00792">
    <property type="entry name" value="PEPSIN"/>
</dbReference>
<dbReference type="RefSeq" id="XP_024338139.1">
    <property type="nucleotide sequence ID" value="XM_024485876.1"/>
</dbReference>
<dbReference type="Pfam" id="PF00026">
    <property type="entry name" value="Asp"/>
    <property type="match status" value="1"/>
</dbReference>
<dbReference type="OrthoDB" id="771136at2759"/>
<dbReference type="PANTHER" id="PTHR47966">
    <property type="entry name" value="BETA-SITE APP-CLEAVING ENZYME, ISOFORM A-RELATED"/>
    <property type="match status" value="1"/>
</dbReference>
<feature type="domain" description="Peptidase A1" evidence="2">
    <location>
        <begin position="59"/>
        <end position="352"/>
    </location>
</feature>
<sequence>MLVRVVDFTGVHLCASFLHYVAAFNTLLRTRGGDAHMPGRRSASNSVDELAGYENVNNTLCAGEIVVSGKSFEVVLDTGSHDFWLANSSGLANYTNTSVSATLDYFLDTGVVWSVSGFALIADTQFANFTVQNQAFLADVTNASAFLSGINGNGGLLGLAPPNASGAISSALQKANMTFSNDSSVLENVRASAHVEARIEAYTVAYIFAQNPDVEPQFTMLMSRNDGEHTTSGGTFTLGNPLSKYANITDQPILPIMNTTTGRQHWTVMIDSIILNNACFTHKGVAYPVNPLDVVTPIGWHKDGTVVCHGAFVTLGEPDPSGPTVVLGQTFLRNAYALYNLNPTGNSNKNTTLPFVQLLSVTDAKEAAANYTAQNNARLEAFATAHGIKYVAQLSAQESQRAQIRGCILLVGITTFVHLIGLQWAF</sequence>
<dbReference type="InterPro" id="IPR021109">
    <property type="entry name" value="Peptidase_aspartic_dom_sf"/>
</dbReference>
<dbReference type="GO" id="GO:0006508">
    <property type="term" value="P:proteolysis"/>
    <property type="evidence" value="ECO:0007669"/>
    <property type="project" value="InterPro"/>
</dbReference>
<evidence type="ECO:0000313" key="3">
    <source>
        <dbReference type="EMBL" id="OSX61345.1"/>
    </source>
</evidence>
<gene>
    <name evidence="3" type="ORF">POSPLADRAFT_1146051</name>
</gene>
<dbReference type="PROSITE" id="PS51767">
    <property type="entry name" value="PEPTIDASE_A1"/>
    <property type="match status" value="1"/>
</dbReference>
<dbReference type="GeneID" id="36330825"/>
<dbReference type="Proteomes" id="UP000194127">
    <property type="component" value="Unassembled WGS sequence"/>
</dbReference>
<accession>A0A1X6MYA7</accession>
<protein>
    <recommendedName>
        <fullName evidence="2">Peptidase A1 domain-containing protein</fullName>
    </recommendedName>
</protein>
<dbReference type="GO" id="GO:0004190">
    <property type="term" value="F:aspartic-type endopeptidase activity"/>
    <property type="evidence" value="ECO:0007669"/>
    <property type="project" value="InterPro"/>
</dbReference>
<dbReference type="PANTHER" id="PTHR47966:SF51">
    <property type="entry name" value="BETA-SITE APP-CLEAVING ENZYME, ISOFORM A-RELATED"/>
    <property type="match status" value="1"/>
</dbReference>
<dbReference type="InterPro" id="IPR001461">
    <property type="entry name" value="Aspartic_peptidase_A1"/>
</dbReference>
<reference evidence="3 4" key="1">
    <citation type="submission" date="2017-04" db="EMBL/GenBank/DDBJ databases">
        <title>Genome Sequence of the Model Brown-Rot Fungus Postia placenta SB12.</title>
        <authorList>
            <consortium name="DOE Joint Genome Institute"/>
            <person name="Gaskell J."/>
            <person name="Kersten P."/>
            <person name="Larrondo L.F."/>
            <person name="Canessa P."/>
            <person name="Martinez D."/>
            <person name="Hibbett D."/>
            <person name="Schmoll M."/>
            <person name="Kubicek C.P."/>
            <person name="Martinez A.T."/>
            <person name="Yadav J."/>
            <person name="Master E."/>
            <person name="Magnuson J.K."/>
            <person name="James T."/>
            <person name="Yaver D."/>
            <person name="Berka R."/>
            <person name="Labutti K."/>
            <person name="Lipzen A."/>
            <person name="Aerts A."/>
            <person name="Barry K."/>
            <person name="Henrissat B."/>
            <person name="Blanchette R."/>
            <person name="Grigoriev I."/>
            <person name="Cullen D."/>
        </authorList>
    </citation>
    <scope>NUCLEOTIDE SEQUENCE [LARGE SCALE GENOMIC DNA]</scope>
    <source>
        <strain evidence="3 4">MAD-698-R-SB12</strain>
    </source>
</reference>
<dbReference type="STRING" id="670580.A0A1X6MYA7"/>
<proteinExistence type="inferred from homology"/>
<evidence type="ECO:0000259" key="2">
    <source>
        <dbReference type="PROSITE" id="PS51767"/>
    </source>
</evidence>
<keyword evidence="4" id="KW-1185">Reference proteome</keyword>
<dbReference type="EMBL" id="KZ110599">
    <property type="protein sequence ID" value="OSX61345.1"/>
    <property type="molecule type" value="Genomic_DNA"/>
</dbReference>
<comment type="similarity">
    <text evidence="1">Belongs to the peptidase A1 family.</text>
</comment>